<sequence>MNFPARSLQKKLGTAALHVHDRSGLIKAVLFRVREQHDAELFEYWRTQVHGLVGIVPGTYLTFSASPAARNSFSTSKGLKYVDVGSPIPETADRTKGFNVSLVAVLDTAADAIVYATHPAHEKIIQECRDKLFEDLLICDMEFAQRT</sequence>
<dbReference type="SMART" id="SM00886">
    <property type="entry name" value="Dabb"/>
    <property type="match status" value="1"/>
</dbReference>
<dbReference type="OrthoDB" id="42919at2759"/>
<evidence type="ECO:0000313" key="3">
    <source>
        <dbReference type="Proteomes" id="UP000235786"/>
    </source>
</evidence>
<organism evidence="2 3">
    <name type="scientific">Hyaloscypha variabilis (strain UAMH 11265 / GT02V1 / F)</name>
    <name type="common">Meliniomyces variabilis</name>
    <dbReference type="NCBI Taxonomy" id="1149755"/>
    <lineage>
        <taxon>Eukaryota</taxon>
        <taxon>Fungi</taxon>
        <taxon>Dikarya</taxon>
        <taxon>Ascomycota</taxon>
        <taxon>Pezizomycotina</taxon>
        <taxon>Leotiomycetes</taxon>
        <taxon>Helotiales</taxon>
        <taxon>Hyaloscyphaceae</taxon>
        <taxon>Hyaloscypha</taxon>
        <taxon>Hyaloscypha variabilis</taxon>
    </lineage>
</organism>
<proteinExistence type="predicted"/>
<dbReference type="InterPro" id="IPR013097">
    <property type="entry name" value="Dabb"/>
</dbReference>
<protein>
    <recommendedName>
        <fullName evidence="1">Stress-response A/B barrel domain-containing protein</fullName>
    </recommendedName>
</protein>
<evidence type="ECO:0000313" key="2">
    <source>
        <dbReference type="EMBL" id="PMD29203.1"/>
    </source>
</evidence>
<reference evidence="2 3" key="1">
    <citation type="submission" date="2016-04" db="EMBL/GenBank/DDBJ databases">
        <title>A degradative enzymes factory behind the ericoid mycorrhizal symbiosis.</title>
        <authorList>
            <consortium name="DOE Joint Genome Institute"/>
            <person name="Martino E."/>
            <person name="Morin E."/>
            <person name="Grelet G."/>
            <person name="Kuo A."/>
            <person name="Kohler A."/>
            <person name="Daghino S."/>
            <person name="Barry K."/>
            <person name="Choi C."/>
            <person name="Cichocki N."/>
            <person name="Clum A."/>
            <person name="Copeland A."/>
            <person name="Hainaut M."/>
            <person name="Haridas S."/>
            <person name="Labutti K."/>
            <person name="Lindquist E."/>
            <person name="Lipzen A."/>
            <person name="Khouja H.-R."/>
            <person name="Murat C."/>
            <person name="Ohm R."/>
            <person name="Olson A."/>
            <person name="Spatafora J."/>
            <person name="Veneault-Fourrey C."/>
            <person name="Henrissat B."/>
            <person name="Grigoriev I."/>
            <person name="Martin F."/>
            <person name="Perotto S."/>
        </authorList>
    </citation>
    <scope>NUCLEOTIDE SEQUENCE [LARGE SCALE GENOMIC DNA]</scope>
    <source>
        <strain evidence="2 3">F</strain>
    </source>
</reference>
<evidence type="ECO:0000259" key="1">
    <source>
        <dbReference type="PROSITE" id="PS51502"/>
    </source>
</evidence>
<keyword evidence="3" id="KW-1185">Reference proteome</keyword>
<dbReference type="Pfam" id="PF07876">
    <property type="entry name" value="Dabb"/>
    <property type="match status" value="1"/>
</dbReference>
<dbReference type="SUPFAM" id="SSF54909">
    <property type="entry name" value="Dimeric alpha+beta barrel"/>
    <property type="match status" value="1"/>
</dbReference>
<dbReference type="EMBL" id="KZ613976">
    <property type="protein sequence ID" value="PMD29203.1"/>
    <property type="molecule type" value="Genomic_DNA"/>
</dbReference>
<dbReference type="PROSITE" id="PS51502">
    <property type="entry name" value="S_R_A_B_BARREL"/>
    <property type="match status" value="1"/>
</dbReference>
<dbReference type="STRING" id="1149755.A0A2J6QSG3"/>
<gene>
    <name evidence="2" type="ORF">L207DRAFT_593624</name>
</gene>
<dbReference type="Proteomes" id="UP000235786">
    <property type="component" value="Unassembled WGS sequence"/>
</dbReference>
<feature type="domain" description="Stress-response A/B barrel" evidence="1">
    <location>
        <begin position="25"/>
        <end position="141"/>
    </location>
</feature>
<name>A0A2J6QSG3_HYAVF</name>
<accession>A0A2J6QSG3</accession>
<dbReference type="AlphaFoldDB" id="A0A2J6QSG3"/>
<dbReference type="InterPro" id="IPR011008">
    <property type="entry name" value="Dimeric_a/b-barrel"/>
</dbReference>
<dbReference type="Gene3D" id="3.30.70.100">
    <property type="match status" value="1"/>
</dbReference>